<evidence type="ECO:0000313" key="2">
    <source>
        <dbReference type="Proteomes" id="UP000464577"/>
    </source>
</evidence>
<name>A0A6P1VQZ1_9BACT</name>
<dbReference type="KEGG" id="senf:GJR95_11930"/>
<proteinExistence type="predicted"/>
<evidence type="ECO:0000313" key="1">
    <source>
        <dbReference type="EMBL" id="QHV95671.1"/>
    </source>
</evidence>
<dbReference type="AlphaFoldDB" id="A0A6P1VQZ1"/>
<dbReference type="EMBL" id="CP045997">
    <property type="protein sequence ID" value="QHV95671.1"/>
    <property type="molecule type" value="Genomic_DNA"/>
</dbReference>
<protein>
    <submittedName>
        <fullName evidence="1">Uncharacterized protein</fullName>
    </submittedName>
</protein>
<sequence>MLPPQFDCGTNLLTLTTAGDNGNLVEFQVLTYTVPGNWASTKVITIPANKRAQMVLIPARQQKTDSKAYDQLESDYQVPT</sequence>
<organism evidence="1 2">
    <name type="scientific">Spirosoma endbachense</name>
    <dbReference type="NCBI Taxonomy" id="2666025"/>
    <lineage>
        <taxon>Bacteria</taxon>
        <taxon>Pseudomonadati</taxon>
        <taxon>Bacteroidota</taxon>
        <taxon>Cytophagia</taxon>
        <taxon>Cytophagales</taxon>
        <taxon>Cytophagaceae</taxon>
        <taxon>Spirosoma</taxon>
    </lineage>
</organism>
<dbReference type="Proteomes" id="UP000464577">
    <property type="component" value="Chromosome"/>
</dbReference>
<dbReference type="RefSeq" id="WP_162386081.1">
    <property type="nucleotide sequence ID" value="NZ_CP045997.1"/>
</dbReference>
<keyword evidence="2" id="KW-1185">Reference proteome</keyword>
<accession>A0A6P1VQZ1</accession>
<reference evidence="1 2" key="1">
    <citation type="submission" date="2019-11" db="EMBL/GenBank/DDBJ databases">
        <title>Spirosoma endbachense sp. nov., isolated from a natural salt meadow.</title>
        <authorList>
            <person name="Rojas J."/>
            <person name="Ambika Manirajan B."/>
            <person name="Ratering S."/>
            <person name="Suarez C."/>
            <person name="Geissler-Plaum R."/>
            <person name="Schnell S."/>
        </authorList>
    </citation>
    <scope>NUCLEOTIDE SEQUENCE [LARGE SCALE GENOMIC DNA]</scope>
    <source>
        <strain evidence="1 2">I-24</strain>
    </source>
</reference>
<gene>
    <name evidence="1" type="ORF">GJR95_11930</name>
</gene>